<protein>
    <submittedName>
        <fullName evidence="2">DUF3883 domain-containing protein</fullName>
    </submittedName>
</protein>
<organism evidence="2 3">
    <name type="scientific">Clostridium aquiflavi</name>
    <dbReference type="NCBI Taxonomy" id="3073603"/>
    <lineage>
        <taxon>Bacteria</taxon>
        <taxon>Bacillati</taxon>
        <taxon>Bacillota</taxon>
        <taxon>Clostridia</taxon>
        <taxon>Eubacteriales</taxon>
        <taxon>Clostridiaceae</taxon>
        <taxon>Clostridium</taxon>
    </lineage>
</organism>
<dbReference type="Proteomes" id="UP001256646">
    <property type="component" value="Unassembled WGS sequence"/>
</dbReference>
<name>A0ABU1ECB9_9CLOT</name>
<accession>A0ABU1ECB9</accession>
<sequence length="402" mass="47899">MIQENIDNFINSNLSDEKNKEFKKLEKLRQEFINKFKLDTILSLEIDKYIVGKKGLINGGDDTFCYWLETKLMNLGKIKGGSTADKKFGVYYGKTKNEDEKKYRTINKWGNNYQEAFGNIKLSIYHLLMDGKNEDFIKIHENKLSPMFKGKILSTYFPEKYISIFSEEHIDYFLQHLPIYFEYEKAKTIEMKKQLLLEFKQNDEKMKLWNNYIYMVFLYTYYSPKKKDNSGDKGKYQLNPKVDYIDFNYIGRLENDKSVKGKNKKPDYEKEMKRKKYIGNLGENIVFNEQIKSLRKIGREDLAEKVTVVSTEDDRLGYDILSFDKHGNEIYIEVKSTISTANNINFIITDNEYRQAMEKENYMIYLIYEVETNNPKIHILNKNMLKKDYMQPIAYRVRIKTK</sequence>
<evidence type="ECO:0000313" key="3">
    <source>
        <dbReference type="Proteomes" id="UP001256646"/>
    </source>
</evidence>
<keyword evidence="3" id="KW-1185">Reference proteome</keyword>
<dbReference type="EMBL" id="JAVJAN010000002">
    <property type="protein sequence ID" value="MDR5586024.1"/>
    <property type="molecule type" value="Genomic_DNA"/>
</dbReference>
<dbReference type="Pfam" id="PF13020">
    <property type="entry name" value="NOV_C"/>
    <property type="match status" value="1"/>
</dbReference>
<dbReference type="RefSeq" id="WP_058953047.1">
    <property type="nucleotide sequence ID" value="NZ_JAVJAN010000002.1"/>
</dbReference>
<proteinExistence type="predicted"/>
<feature type="domain" description="Protein NO VEIN C-terminal" evidence="1">
    <location>
        <begin position="283"/>
        <end position="379"/>
    </location>
</feature>
<reference evidence="2 3" key="1">
    <citation type="submission" date="2023-09" db="EMBL/GenBank/DDBJ databases">
        <authorList>
            <person name="Zhai L."/>
        </authorList>
    </citation>
    <scope>NUCLEOTIDE SEQUENCE [LARGE SCALE GENOMIC DNA]</scope>
    <source>
        <strain evidence="2 3">5 N-1</strain>
    </source>
</reference>
<evidence type="ECO:0000313" key="2">
    <source>
        <dbReference type="EMBL" id="MDR5586024.1"/>
    </source>
</evidence>
<dbReference type="InterPro" id="IPR024975">
    <property type="entry name" value="NOV_C"/>
</dbReference>
<gene>
    <name evidence="2" type="ORF">RGC78_00910</name>
</gene>
<comment type="caution">
    <text evidence="2">The sequence shown here is derived from an EMBL/GenBank/DDBJ whole genome shotgun (WGS) entry which is preliminary data.</text>
</comment>
<evidence type="ECO:0000259" key="1">
    <source>
        <dbReference type="Pfam" id="PF13020"/>
    </source>
</evidence>